<protein>
    <submittedName>
        <fullName evidence="2">Pyridine nucleotide-disulfide oxidoreductase</fullName>
    </submittedName>
</protein>
<dbReference type="InterPro" id="IPR036188">
    <property type="entry name" value="FAD/NAD-bd_sf"/>
</dbReference>
<evidence type="ECO:0000313" key="2">
    <source>
        <dbReference type="EMBL" id="GLI94541.1"/>
    </source>
</evidence>
<proteinExistence type="predicted"/>
<dbReference type="Gene3D" id="3.50.50.60">
    <property type="entry name" value="FAD/NAD(P)-binding domain"/>
    <property type="match status" value="2"/>
</dbReference>
<accession>A0A9W6GWS0</accession>
<dbReference type="PANTHER" id="PTHR43539:SF23">
    <property type="entry name" value="FAD-DEPENDENT OXIDOREDUCTASE DOMAIN-CONTAINING PROTEIN 2"/>
    <property type="match status" value="1"/>
</dbReference>
<dbReference type="AlphaFoldDB" id="A0A9W6GWS0"/>
<dbReference type="EMBL" id="BSEC01000001">
    <property type="protein sequence ID" value="GLI94541.1"/>
    <property type="molecule type" value="Genomic_DNA"/>
</dbReference>
<dbReference type="SUPFAM" id="SSF51735">
    <property type="entry name" value="NAD(P)-binding Rossmann-fold domains"/>
    <property type="match status" value="1"/>
</dbReference>
<keyword evidence="3" id="KW-1185">Reference proteome</keyword>
<name>A0A9W6GWS0_9HYPH</name>
<dbReference type="RefSeq" id="WP_281804612.1">
    <property type="nucleotide sequence ID" value="NZ_BSEC01000001.1"/>
</dbReference>
<dbReference type="GO" id="GO:0004497">
    <property type="term" value="F:monooxygenase activity"/>
    <property type="evidence" value="ECO:0007669"/>
    <property type="project" value="TreeGrafter"/>
</dbReference>
<organism evidence="2 3">
    <name type="scientific">Methylocystis echinoides</name>
    <dbReference type="NCBI Taxonomy" id="29468"/>
    <lineage>
        <taxon>Bacteria</taxon>
        <taxon>Pseudomonadati</taxon>
        <taxon>Pseudomonadota</taxon>
        <taxon>Alphaproteobacteria</taxon>
        <taxon>Hyphomicrobiales</taxon>
        <taxon>Methylocystaceae</taxon>
        <taxon>Methylocystis</taxon>
    </lineage>
</organism>
<evidence type="ECO:0000256" key="1">
    <source>
        <dbReference type="ARBA" id="ARBA00023002"/>
    </source>
</evidence>
<reference evidence="2" key="1">
    <citation type="journal article" date="2023" name="Int. J. Syst. Evol. Microbiol.">
        <title>Methylocystis iwaonis sp. nov., a type II methane-oxidizing bacterium from surface soil of a rice paddy field in Japan, and emended description of the genus Methylocystis (ex Whittenbury et al. 1970) Bowman et al. 1993.</title>
        <authorList>
            <person name="Kaise H."/>
            <person name="Sawadogo J.B."/>
            <person name="Alam M.S."/>
            <person name="Ueno C."/>
            <person name="Dianou D."/>
            <person name="Shinjo R."/>
            <person name="Asakawa S."/>
        </authorList>
    </citation>
    <scope>NUCLEOTIDE SEQUENCE</scope>
    <source>
        <strain evidence="2">LMG27198</strain>
    </source>
</reference>
<comment type="caution">
    <text evidence="2">The sequence shown here is derived from an EMBL/GenBank/DDBJ whole genome shotgun (WGS) entry which is preliminary data.</text>
</comment>
<dbReference type="PRINTS" id="PR00411">
    <property type="entry name" value="PNDRDTASEI"/>
</dbReference>
<evidence type="ECO:0000313" key="3">
    <source>
        <dbReference type="Proteomes" id="UP001144323"/>
    </source>
</evidence>
<gene>
    <name evidence="2" type="ORF">LMG27198_35330</name>
</gene>
<dbReference type="InterPro" id="IPR050982">
    <property type="entry name" value="Auxin_biosynth/cation_transpt"/>
</dbReference>
<dbReference type="InterPro" id="IPR036291">
    <property type="entry name" value="NAD(P)-bd_dom_sf"/>
</dbReference>
<dbReference type="GO" id="GO:0036503">
    <property type="term" value="P:ERAD pathway"/>
    <property type="evidence" value="ECO:0007669"/>
    <property type="project" value="TreeGrafter"/>
</dbReference>
<sequence>MQDVSETEANVILGAGPAGLQLAYYFKKFGLPYIVLERDASAGSFFRRYPRHRKLLSINKTNVAHESRDYRMRHDWNSLLEDADGRFPDFSSEYFPPADALVDYLADFARRHDLAIRYNCNVSHIERAPGARGFTLRTDQGAALSARRLVVATGLSLPYAPSFEGAELVEGYEDMSVRPEDFAGLNVLIIGKGNSALETANALLGSAARIHLISPRPVRFAWDTHHAGNVRSINNAFFDSYLLKSLNGVIDAEIEWIRRRADGRLAVRFMSIHASDDSETLVYDRVLRCAGFAFDPAIFAADCRPALTCGGRLPDISGDWASRNVPDLYFAGALMQALDYKRSQSSFIRGFRYNIRSLATLLAVRSGAISMPQDEAPAEAEALAGAILSRLEVTDSLWQQVGFLCDVIVRPACGASRTPWYRDLNPFFIEEGGVAAMGHDDVYAVMLGYGPRTGTAFDHPHLYPPSVDPRVFGDQSTEIHPVVRRYRQGRLEWEFHLRSEFLSQWNNPARRGELRDFLSRDLADGGPGAIAQSDRARQHAQ</sequence>
<dbReference type="Pfam" id="PF13738">
    <property type="entry name" value="Pyr_redox_3"/>
    <property type="match status" value="1"/>
</dbReference>
<dbReference type="GO" id="GO:0050660">
    <property type="term" value="F:flavin adenine dinucleotide binding"/>
    <property type="evidence" value="ECO:0007669"/>
    <property type="project" value="TreeGrafter"/>
</dbReference>
<dbReference type="SUPFAM" id="SSF51905">
    <property type="entry name" value="FAD/NAD(P)-binding domain"/>
    <property type="match status" value="1"/>
</dbReference>
<dbReference type="Proteomes" id="UP001144323">
    <property type="component" value="Unassembled WGS sequence"/>
</dbReference>
<dbReference type="PRINTS" id="PR00368">
    <property type="entry name" value="FADPNR"/>
</dbReference>
<keyword evidence="1" id="KW-0560">Oxidoreductase</keyword>
<dbReference type="PANTHER" id="PTHR43539">
    <property type="entry name" value="FLAVIN-BINDING MONOOXYGENASE-LIKE PROTEIN (AFU_ORTHOLOGUE AFUA_4G09220)"/>
    <property type="match status" value="1"/>
</dbReference>